<gene>
    <name evidence="3" type="ORF">Pla8534_23960</name>
</gene>
<evidence type="ECO:0008006" key="5">
    <source>
        <dbReference type="Google" id="ProtNLM"/>
    </source>
</evidence>
<accession>A0A518DRZ8</accession>
<evidence type="ECO:0000313" key="4">
    <source>
        <dbReference type="Proteomes" id="UP000317648"/>
    </source>
</evidence>
<name>A0A518DRZ8_9BACT</name>
<reference evidence="3 4" key="1">
    <citation type="submission" date="2019-02" db="EMBL/GenBank/DDBJ databases">
        <title>Deep-cultivation of Planctomycetes and their phenomic and genomic characterization uncovers novel biology.</title>
        <authorList>
            <person name="Wiegand S."/>
            <person name="Jogler M."/>
            <person name="Boedeker C."/>
            <person name="Pinto D."/>
            <person name="Vollmers J."/>
            <person name="Rivas-Marin E."/>
            <person name="Kohn T."/>
            <person name="Peeters S.H."/>
            <person name="Heuer A."/>
            <person name="Rast P."/>
            <person name="Oberbeckmann S."/>
            <person name="Bunk B."/>
            <person name="Jeske O."/>
            <person name="Meyerdierks A."/>
            <person name="Storesund J.E."/>
            <person name="Kallscheuer N."/>
            <person name="Luecker S."/>
            <person name="Lage O.M."/>
            <person name="Pohl T."/>
            <person name="Merkel B.J."/>
            <person name="Hornburger P."/>
            <person name="Mueller R.-W."/>
            <person name="Bruemmer F."/>
            <person name="Labrenz M."/>
            <person name="Spormann A.M."/>
            <person name="Op den Camp H."/>
            <person name="Overmann J."/>
            <person name="Amann R."/>
            <person name="Jetten M.S.M."/>
            <person name="Mascher T."/>
            <person name="Medema M.H."/>
            <person name="Devos D.P."/>
            <person name="Kaster A.-K."/>
            <person name="Ovreas L."/>
            <person name="Rohde M."/>
            <person name="Galperin M.Y."/>
            <person name="Jogler C."/>
        </authorList>
    </citation>
    <scope>NUCLEOTIDE SEQUENCE [LARGE SCALE GENOMIC DNA]</scope>
    <source>
        <strain evidence="3 4">Pla85_3_4</strain>
    </source>
</reference>
<feature type="chain" id="PRO_5021723318" description="HEAT repeat protein" evidence="2">
    <location>
        <begin position="29"/>
        <end position="409"/>
    </location>
</feature>
<keyword evidence="2" id="KW-0732">Signal</keyword>
<feature type="signal peptide" evidence="2">
    <location>
        <begin position="1"/>
        <end position="28"/>
    </location>
</feature>
<dbReference type="Gene3D" id="1.25.10.10">
    <property type="entry name" value="Leucine-rich Repeat Variant"/>
    <property type="match status" value="1"/>
</dbReference>
<dbReference type="EMBL" id="CP036433">
    <property type="protein sequence ID" value="QDU94603.1"/>
    <property type="molecule type" value="Genomic_DNA"/>
</dbReference>
<sequence length="409" mass="45699" precursor="true">MGRFTTTCATALLGFAVFSSAWTPAGMAEETPVSPEAAAKIRGLIEQLGDPEFARREDASNQLTEIGLATMDELRKVTRHTDPEVKYRAIRILAMVVELDFKRRLDDFIAGRSEAADVGLPGWKEFNKQFGDDPESRALFVELQKSESDALAVIDQGPAAIAEKLAIRSQELQTSIGQFRHQLAYGNVAAMIFMASIEDVPLTPQVSSILYGFCYQPNFRNELMSGERKEVSRKLMGAWIRRGEGWTLYQALNLAMQYDIQDGLIPAERALRDGPNQPHILQYAILAIARFGDESNIPSVEKVLERPEARNRIGAQRINNVNYEAQLYDVALAAMVYLAGEDPKEFGFERYQPNPQNVFNPGTVGFKSEEDRQTAHKKWIAFRAKQAENDEPPGPEHHDADANEEPPSP</sequence>
<keyword evidence="4" id="KW-1185">Reference proteome</keyword>
<evidence type="ECO:0000256" key="1">
    <source>
        <dbReference type="SAM" id="MobiDB-lite"/>
    </source>
</evidence>
<organism evidence="3 4">
    <name type="scientific">Lignipirellula cremea</name>
    <dbReference type="NCBI Taxonomy" id="2528010"/>
    <lineage>
        <taxon>Bacteria</taxon>
        <taxon>Pseudomonadati</taxon>
        <taxon>Planctomycetota</taxon>
        <taxon>Planctomycetia</taxon>
        <taxon>Pirellulales</taxon>
        <taxon>Pirellulaceae</taxon>
        <taxon>Lignipirellula</taxon>
    </lineage>
</organism>
<protein>
    <recommendedName>
        <fullName evidence="5">HEAT repeat protein</fullName>
    </recommendedName>
</protein>
<dbReference type="RefSeq" id="WP_145053156.1">
    <property type="nucleotide sequence ID" value="NZ_CP036433.1"/>
</dbReference>
<dbReference type="KEGG" id="lcre:Pla8534_23960"/>
<feature type="region of interest" description="Disordered" evidence="1">
    <location>
        <begin position="381"/>
        <end position="409"/>
    </location>
</feature>
<dbReference type="InterPro" id="IPR011989">
    <property type="entry name" value="ARM-like"/>
</dbReference>
<evidence type="ECO:0000256" key="2">
    <source>
        <dbReference type="SAM" id="SignalP"/>
    </source>
</evidence>
<dbReference type="Proteomes" id="UP000317648">
    <property type="component" value="Chromosome"/>
</dbReference>
<dbReference type="AlphaFoldDB" id="A0A518DRZ8"/>
<dbReference type="OrthoDB" id="287300at2"/>
<proteinExistence type="predicted"/>
<evidence type="ECO:0000313" key="3">
    <source>
        <dbReference type="EMBL" id="QDU94603.1"/>
    </source>
</evidence>